<evidence type="ECO:0000256" key="4">
    <source>
        <dbReference type="ARBA" id="ARBA00022759"/>
    </source>
</evidence>
<dbReference type="PROSITE" id="PS00648">
    <property type="entry name" value="RIBONUCLEASE_P"/>
    <property type="match status" value="1"/>
</dbReference>
<protein>
    <submittedName>
        <fullName evidence="7">Uncharacterized protein</fullName>
    </submittedName>
</protein>
<proteinExistence type="predicted"/>
<dbReference type="GO" id="GO:0004526">
    <property type="term" value="F:ribonuclease P activity"/>
    <property type="evidence" value="ECO:0007669"/>
    <property type="project" value="InterPro"/>
</dbReference>
<evidence type="ECO:0000256" key="2">
    <source>
        <dbReference type="ARBA" id="ARBA00022694"/>
    </source>
</evidence>
<keyword evidence="2" id="KW-0819">tRNA processing</keyword>
<comment type="function">
    <text evidence="1">RNaseP catalyzes the removal of the 5'-leader sequence from pre-tRNA to produce the mature 5'-terminus. It can also cleave other RNA substrates such as 4.5S RNA. The protein component plays an auxiliary but essential role in vivo by binding to the 5'-leader sequence and broadening the substrate specificity of the ribozyme.</text>
</comment>
<dbReference type="GO" id="GO:0008033">
    <property type="term" value="P:tRNA processing"/>
    <property type="evidence" value="ECO:0007669"/>
    <property type="project" value="UniProtKB-KW"/>
</dbReference>
<dbReference type="SUPFAM" id="SSF54211">
    <property type="entry name" value="Ribosomal protein S5 domain 2-like"/>
    <property type="match status" value="1"/>
</dbReference>
<dbReference type="KEGG" id="aas:Aasi_0357"/>
<reference evidence="7 8" key="1">
    <citation type="journal article" date="2010" name="J. Bacteriol.">
        <title>The genome of the amoeba symbiont 'Candidatus Amoebophilus asiaticus' reveals common mechanisms for host cell interaction among amoeba-associated bacteria.</title>
        <authorList>
            <person name="Schmitz-Esser S."/>
            <person name="Tischler P."/>
            <person name="Arnold R."/>
            <person name="Montanaro J."/>
            <person name="Wagner M."/>
            <person name="Rattei T."/>
            <person name="Horn M."/>
        </authorList>
    </citation>
    <scope>NUCLEOTIDE SEQUENCE [LARGE SCALE GENOMIC DNA]</scope>
    <source>
        <strain evidence="7 8">5a2</strain>
    </source>
</reference>
<dbReference type="Gene3D" id="3.30.230.10">
    <property type="match status" value="1"/>
</dbReference>
<keyword evidence="4" id="KW-0255">Endonuclease</keyword>
<dbReference type="STRING" id="452471.Aasi_0357"/>
<evidence type="ECO:0000256" key="3">
    <source>
        <dbReference type="ARBA" id="ARBA00022722"/>
    </source>
</evidence>
<dbReference type="GO" id="GO:0000049">
    <property type="term" value="F:tRNA binding"/>
    <property type="evidence" value="ECO:0007669"/>
    <property type="project" value="InterPro"/>
</dbReference>
<dbReference type="InterPro" id="IPR020539">
    <property type="entry name" value="RNase_P_CS"/>
</dbReference>
<sequence>MPKKKVKHAVDRNAIKRKIKEAYRLNKHLLPNSDTHFLLAYVYISSQQHCDFSTIQEQVIKSINQLTRLSK</sequence>
<keyword evidence="5" id="KW-0378">Hydrolase</keyword>
<organism evidence="7 8">
    <name type="scientific">Amoebophilus asiaticus (strain 5a2)</name>
    <dbReference type="NCBI Taxonomy" id="452471"/>
    <lineage>
        <taxon>Bacteria</taxon>
        <taxon>Pseudomonadati</taxon>
        <taxon>Bacteroidota</taxon>
        <taxon>Cytophagia</taxon>
        <taxon>Cytophagales</taxon>
        <taxon>Amoebophilaceae</taxon>
        <taxon>Candidatus Amoebophilus</taxon>
    </lineage>
</organism>
<dbReference type="Pfam" id="PF00825">
    <property type="entry name" value="Ribonuclease_P"/>
    <property type="match status" value="1"/>
</dbReference>
<dbReference type="Proteomes" id="UP000001227">
    <property type="component" value="Chromosome"/>
</dbReference>
<dbReference type="HOGENOM" id="CLU_2731077_0_0_10"/>
<dbReference type="eggNOG" id="COG0594">
    <property type="taxonomic scope" value="Bacteria"/>
</dbReference>
<dbReference type="InterPro" id="IPR020568">
    <property type="entry name" value="Ribosomal_Su5_D2-typ_SF"/>
</dbReference>
<evidence type="ECO:0000313" key="7">
    <source>
        <dbReference type="EMBL" id="ACE05781.1"/>
    </source>
</evidence>
<dbReference type="EMBL" id="CP001102">
    <property type="protein sequence ID" value="ACE05781.1"/>
    <property type="molecule type" value="Genomic_DNA"/>
</dbReference>
<dbReference type="AlphaFoldDB" id="B3ERC9"/>
<name>B3ERC9_AMOA5</name>
<evidence type="ECO:0000256" key="6">
    <source>
        <dbReference type="ARBA" id="ARBA00022884"/>
    </source>
</evidence>
<evidence type="ECO:0000313" key="8">
    <source>
        <dbReference type="Proteomes" id="UP000001227"/>
    </source>
</evidence>
<evidence type="ECO:0000256" key="1">
    <source>
        <dbReference type="ARBA" id="ARBA00002663"/>
    </source>
</evidence>
<keyword evidence="6" id="KW-0694">RNA-binding</keyword>
<keyword evidence="8" id="KW-1185">Reference proteome</keyword>
<gene>
    <name evidence="7" type="ordered locus">Aasi_0357</name>
</gene>
<evidence type="ECO:0000256" key="5">
    <source>
        <dbReference type="ARBA" id="ARBA00022801"/>
    </source>
</evidence>
<accession>B3ERC9</accession>
<keyword evidence="3" id="KW-0540">Nuclease</keyword>
<dbReference type="InterPro" id="IPR000100">
    <property type="entry name" value="RNase_P"/>
</dbReference>
<dbReference type="InterPro" id="IPR014721">
    <property type="entry name" value="Ribsml_uS5_D2-typ_fold_subgr"/>
</dbReference>